<reference evidence="1" key="2">
    <citation type="journal article" date="2014" name="BMC Genomics">
        <title>A genomic perspective to assessing quality of mass-reared SIT flies used in Mediterranean fruit fly (Ceratitis capitata) eradication in California.</title>
        <authorList>
            <person name="Calla B."/>
            <person name="Hall B."/>
            <person name="Hou S."/>
            <person name="Geib S.M."/>
        </authorList>
    </citation>
    <scope>NUCLEOTIDE SEQUENCE</scope>
</reference>
<sequence length="162" mass="18063">SWRKRFVELTSIAEAQLRIILGSTDFGDYSSEIYHPFLLSNEIYLQYVFKINLMLIMEIFFKKITFSLAPILVFIQGRSSCHKFQYSGSEYSASANHFINLFSHDHTGASRRSNTSTGSCYQSSQRNASSAAAAATYQYCATTASPSTAASHAAQTKVTLLR</sequence>
<proteinExistence type="evidence at transcript level"/>
<evidence type="ECO:0000313" key="1">
    <source>
        <dbReference type="EMBL" id="JAB95984.1"/>
    </source>
</evidence>
<name>W8C2L9_CERCA</name>
<protein>
    <submittedName>
        <fullName evidence="1">Uncharacterized protein</fullName>
    </submittedName>
</protein>
<accession>W8C2L9</accession>
<reference evidence="1" key="1">
    <citation type="submission" date="2013-07" db="EMBL/GenBank/DDBJ databases">
        <authorList>
            <person name="Geib S."/>
        </authorList>
    </citation>
    <scope>NUCLEOTIDE SEQUENCE</scope>
</reference>
<feature type="non-terminal residue" evidence="1">
    <location>
        <position position="1"/>
    </location>
</feature>
<organism evidence="1">
    <name type="scientific">Ceratitis capitata</name>
    <name type="common">Mediterranean fruit fly</name>
    <name type="synonym">Tephritis capitata</name>
    <dbReference type="NCBI Taxonomy" id="7213"/>
    <lineage>
        <taxon>Eukaryota</taxon>
        <taxon>Metazoa</taxon>
        <taxon>Ecdysozoa</taxon>
        <taxon>Arthropoda</taxon>
        <taxon>Hexapoda</taxon>
        <taxon>Insecta</taxon>
        <taxon>Pterygota</taxon>
        <taxon>Neoptera</taxon>
        <taxon>Endopterygota</taxon>
        <taxon>Diptera</taxon>
        <taxon>Brachycera</taxon>
        <taxon>Muscomorpha</taxon>
        <taxon>Tephritoidea</taxon>
        <taxon>Tephritidae</taxon>
        <taxon>Ceratitis</taxon>
        <taxon>Ceratitis</taxon>
    </lineage>
</organism>
<dbReference type="AlphaFoldDB" id="W8C2L9"/>
<dbReference type="EMBL" id="GAMC01010571">
    <property type="protein sequence ID" value="JAB95984.1"/>
    <property type="molecule type" value="mRNA"/>
</dbReference>